<dbReference type="EMBL" id="VTEH01000002">
    <property type="protein sequence ID" value="TYR76830.1"/>
    <property type="molecule type" value="Genomic_DNA"/>
</dbReference>
<gene>
    <name evidence="2" type="ORF">FZC79_03805</name>
</gene>
<keyword evidence="1" id="KW-0812">Transmembrane</keyword>
<dbReference type="GO" id="GO:0042834">
    <property type="term" value="F:peptidoglycan binding"/>
    <property type="evidence" value="ECO:0007669"/>
    <property type="project" value="InterPro"/>
</dbReference>
<keyword evidence="1" id="KW-1133">Transmembrane helix</keyword>
<reference evidence="2 3" key="1">
    <citation type="submission" date="2019-08" db="EMBL/GenBank/DDBJ databases">
        <title>Bacillus genomes from the desert of Cuatro Cienegas, Coahuila.</title>
        <authorList>
            <person name="Olmedo-Alvarez G."/>
        </authorList>
    </citation>
    <scope>NUCLEOTIDE SEQUENCE [LARGE SCALE GENOMIC DNA]</scope>
    <source>
        <strain evidence="2 3">CH40_1T</strain>
    </source>
</reference>
<organism evidence="2 3">
    <name type="scientific">Rossellomorea vietnamensis</name>
    <dbReference type="NCBI Taxonomy" id="218284"/>
    <lineage>
        <taxon>Bacteria</taxon>
        <taxon>Bacillati</taxon>
        <taxon>Bacillota</taxon>
        <taxon>Bacilli</taxon>
        <taxon>Bacillales</taxon>
        <taxon>Bacillaceae</taxon>
        <taxon>Rossellomorea</taxon>
    </lineage>
</organism>
<evidence type="ECO:0000313" key="3">
    <source>
        <dbReference type="Proteomes" id="UP000323317"/>
    </source>
</evidence>
<dbReference type="RefSeq" id="WP_148945539.1">
    <property type="nucleotide sequence ID" value="NZ_VTEH01000002.1"/>
</dbReference>
<comment type="caution">
    <text evidence="2">The sequence shown here is derived from an EMBL/GenBank/DDBJ whole genome shotgun (WGS) entry which is preliminary data.</text>
</comment>
<sequence>MDKREKKNAGITIKINGDKKDFQEDLPVHNWKLGEQESAAAEERAEDESFEWVLPDEDPVPKEFKKINYVQKNKKKGKRTFSGGGITPGIARIIYTLVGAVAISLIFGFIILNVITEGEQSAPAIKLQEPGSSNTGEAATPSAGGGSISIKSLNTSVLQGGVFSAADSANAMKASLEAKGLPVMLMEMEGNQYLFLGTSGDLESAKSMGKKLTEQNVEVYAKDIVLSEKKIEGSKADGDFLEKSAALYTELAAESTSAYTSGSVNDEKLAEINTLLKDITAIKTGESMKGLRENLEAAALNLQEYKSSSELTKLVASQQSLLNYLEAYHNL</sequence>
<dbReference type="AlphaFoldDB" id="A0A5D4KJ08"/>
<feature type="transmembrane region" description="Helical" evidence="1">
    <location>
        <begin position="93"/>
        <end position="115"/>
    </location>
</feature>
<protein>
    <recommendedName>
        <fullName evidence="4">SPOR domain-containing protein</fullName>
    </recommendedName>
</protein>
<evidence type="ECO:0000313" key="2">
    <source>
        <dbReference type="EMBL" id="TYR76830.1"/>
    </source>
</evidence>
<dbReference type="InterPro" id="IPR036680">
    <property type="entry name" value="SPOR-like_sf"/>
</dbReference>
<dbReference type="SUPFAM" id="SSF110997">
    <property type="entry name" value="Sporulation related repeat"/>
    <property type="match status" value="1"/>
</dbReference>
<evidence type="ECO:0008006" key="4">
    <source>
        <dbReference type="Google" id="ProtNLM"/>
    </source>
</evidence>
<dbReference type="Proteomes" id="UP000323317">
    <property type="component" value="Unassembled WGS sequence"/>
</dbReference>
<name>A0A5D4KJ08_9BACI</name>
<keyword evidence="1" id="KW-0472">Membrane</keyword>
<evidence type="ECO:0000256" key="1">
    <source>
        <dbReference type="SAM" id="Phobius"/>
    </source>
</evidence>
<proteinExistence type="predicted"/>
<accession>A0A5D4KJ08</accession>